<keyword evidence="1" id="KW-0813">Transport</keyword>
<reference evidence="3" key="1">
    <citation type="submission" date="2020-10" db="EMBL/GenBank/DDBJ databases">
        <authorList>
            <person name="Gilroy R."/>
        </authorList>
    </citation>
    <scope>NUCLEOTIDE SEQUENCE</scope>
    <source>
        <strain evidence="3">CHK190-19873</strain>
    </source>
</reference>
<dbReference type="AlphaFoldDB" id="A0A9D1EQB6"/>
<feature type="domain" description="ABC transporter" evidence="2">
    <location>
        <begin position="2"/>
        <end position="195"/>
    </location>
</feature>
<sequence length="196" mass="21775">MIRIEHLGKAYGEKKVLADLNLCLSGTGHYYLKAPSGSGKTTLFRILSGLEAADSGSVKFPPGFRLTMVFQEDRLFERFTPLENVWMMQKERTPEAVLRKELGKILPADCLDKPAAALSGGMKRRTAAARALLTPSEGVLMDEPFAGLDQESLGRLCRFIREKTENRFLFVSTHTDIPEAELPGEVLTLPFYGIAR</sequence>
<dbReference type="EMBL" id="DVIQ01000004">
    <property type="protein sequence ID" value="HIS30068.1"/>
    <property type="molecule type" value="Genomic_DNA"/>
</dbReference>
<dbReference type="SUPFAM" id="SSF52540">
    <property type="entry name" value="P-loop containing nucleoside triphosphate hydrolases"/>
    <property type="match status" value="1"/>
</dbReference>
<protein>
    <submittedName>
        <fullName evidence="3">ABC transporter ATP-binding protein</fullName>
    </submittedName>
</protein>
<name>A0A9D1EQB6_9FIRM</name>
<evidence type="ECO:0000256" key="1">
    <source>
        <dbReference type="ARBA" id="ARBA00022448"/>
    </source>
</evidence>
<dbReference type="Gene3D" id="3.40.50.300">
    <property type="entry name" value="P-loop containing nucleotide triphosphate hydrolases"/>
    <property type="match status" value="1"/>
</dbReference>
<keyword evidence="3" id="KW-0067">ATP-binding</keyword>
<dbReference type="PANTHER" id="PTHR42788:SF13">
    <property type="entry name" value="ALIPHATIC SULFONATES IMPORT ATP-BINDING PROTEIN SSUB"/>
    <property type="match status" value="1"/>
</dbReference>
<dbReference type="Pfam" id="PF00005">
    <property type="entry name" value="ABC_tran"/>
    <property type="match status" value="1"/>
</dbReference>
<dbReference type="InterPro" id="IPR003439">
    <property type="entry name" value="ABC_transporter-like_ATP-bd"/>
</dbReference>
<evidence type="ECO:0000313" key="4">
    <source>
        <dbReference type="Proteomes" id="UP000823935"/>
    </source>
</evidence>
<organism evidence="3 4">
    <name type="scientific">Candidatus Limivivens intestinipullorum</name>
    <dbReference type="NCBI Taxonomy" id="2840858"/>
    <lineage>
        <taxon>Bacteria</taxon>
        <taxon>Bacillati</taxon>
        <taxon>Bacillota</taxon>
        <taxon>Clostridia</taxon>
        <taxon>Lachnospirales</taxon>
        <taxon>Lachnospiraceae</taxon>
        <taxon>Lachnospiraceae incertae sedis</taxon>
        <taxon>Candidatus Limivivens</taxon>
    </lineage>
</organism>
<keyword evidence="3" id="KW-0547">Nucleotide-binding</keyword>
<dbReference type="GO" id="GO:0016887">
    <property type="term" value="F:ATP hydrolysis activity"/>
    <property type="evidence" value="ECO:0007669"/>
    <property type="project" value="InterPro"/>
</dbReference>
<accession>A0A9D1EQB6</accession>
<dbReference type="InterPro" id="IPR027417">
    <property type="entry name" value="P-loop_NTPase"/>
</dbReference>
<reference evidence="3" key="2">
    <citation type="journal article" date="2021" name="PeerJ">
        <title>Extensive microbial diversity within the chicken gut microbiome revealed by metagenomics and culture.</title>
        <authorList>
            <person name="Gilroy R."/>
            <person name="Ravi A."/>
            <person name="Getino M."/>
            <person name="Pursley I."/>
            <person name="Horton D.L."/>
            <person name="Alikhan N.F."/>
            <person name="Baker D."/>
            <person name="Gharbi K."/>
            <person name="Hall N."/>
            <person name="Watson M."/>
            <person name="Adriaenssens E.M."/>
            <person name="Foster-Nyarko E."/>
            <person name="Jarju S."/>
            <person name="Secka A."/>
            <person name="Antonio M."/>
            <person name="Oren A."/>
            <person name="Chaudhuri R.R."/>
            <person name="La Ragione R."/>
            <person name="Hildebrand F."/>
            <person name="Pallen M.J."/>
        </authorList>
    </citation>
    <scope>NUCLEOTIDE SEQUENCE</scope>
    <source>
        <strain evidence="3">CHK190-19873</strain>
    </source>
</reference>
<evidence type="ECO:0000313" key="3">
    <source>
        <dbReference type="EMBL" id="HIS30068.1"/>
    </source>
</evidence>
<proteinExistence type="predicted"/>
<comment type="caution">
    <text evidence="3">The sequence shown here is derived from an EMBL/GenBank/DDBJ whole genome shotgun (WGS) entry which is preliminary data.</text>
</comment>
<dbReference type="Proteomes" id="UP000823935">
    <property type="component" value="Unassembled WGS sequence"/>
</dbReference>
<dbReference type="PROSITE" id="PS50893">
    <property type="entry name" value="ABC_TRANSPORTER_2"/>
    <property type="match status" value="1"/>
</dbReference>
<dbReference type="GO" id="GO:0005524">
    <property type="term" value="F:ATP binding"/>
    <property type="evidence" value="ECO:0007669"/>
    <property type="project" value="UniProtKB-KW"/>
</dbReference>
<evidence type="ECO:0000259" key="2">
    <source>
        <dbReference type="PROSITE" id="PS50893"/>
    </source>
</evidence>
<dbReference type="PANTHER" id="PTHR42788">
    <property type="entry name" value="TAURINE IMPORT ATP-BINDING PROTEIN-RELATED"/>
    <property type="match status" value="1"/>
</dbReference>
<gene>
    <name evidence="3" type="ORF">IAB44_00730</name>
</gene>
<dbReference type="InterPro" id="IPR050166">
    <property type="entry name" value="ABC_transporter_ATP-bind"/>
</dbReference>